<sequence length="631" mass="74182">MIAVETLFILIFIFFLIILIRESFKSKLHHTDPAFKNLPPIFRIDDENSCRKNNHLYCKASIVLQPIDWNNTYWKVIQDTINHPKFYNHNELFHAFCLNECDLGPSPSGLLEGKISECYKKKYANVNLDFVIKELNCNEPQGRNYSSALDQAVLCLVIIYMAFVLFATYQEYCRSNNSAIKKFDHPIVRNFSLISNWKKLCSINKSPDFQKLKFIQGIRFYNMLLVVFCHTQCSYIAAYILNTEYLEQVHRNPVKRFIITQSVFLVQTFFLLSAFLLSYHVRQSMEGYKESKIRYVFITFLNRYLRILPPVLAMMILCNTSWVMMFFDGPLNHFYSDKEFRRCQENWWANLLFINNHYNQNDMCYFITWYLSADTQLYLFSLLILLLIWKFPRKSKVILVSFILIGIIIPTMLCWKYGLDVIFRLTPERAKIDNYRSFEFNAIYTSTYSNMTSYMIGLALGFFYFHLEKTKIKSRNHKYRQLVLMTLFAFLPFTTILISSTSHSKIWNIILAGLVKPIYALGIGAGILAMSQQKGGLIKKICEFRPILFLGNFTYSTYVVQYGIVFYRTAVTRRPLYVSDYVMGKSFLQDAVLSIIFGFLMHILVEMPAIQLQKLYIPQIRRNLSKKCSSN</sequence>
<feature type="transmembrane region" description="Helical" evidence="1">
    <location>
        <begin position="303"/>
        <end position="327"/>
    </location>
</feature>
<name>A0ABD1ETS1_HYPHA</name>
<feature type="transmembrane region" description="Helical" evidence="1">
    <location>
        <begin position="448"/>
        <end position="467"/>
    </location>
</feature>
<dbReference type="PANTHER" id="PTHR11161">
    <property type="entry name" value="O-ACYLTRANSFERASE"/>
    <property type="match status" value="1"/>
</dbReference>
<evidence type="ECO:0000256" key="1">
    <source>
        <dbReference type="SAM" id="Phobius"/>
    </source>
</evidence>
<feature type="transmembrane region" description="Helical" evidence="1">
    <location>
        <begin position="547"/>
        <end position="567"/>
    </location>
</feature>
<protein>
    <recommendedName>
        <fullName evidence="2">Acyltransferase 3 domain-containing protein</fullName>
    </recommendedName>
</protein>
<feature type="domain" description="Acyltransferase 3" evidence="2">
    <location>
        <begin position="213"/>
        <end position="600"/>
    </location>
</feature>
<keyword evidence="1" id="KW-1133">Transmembrane helix</keyword>
<dbReference type="Pfam" id="PF01757">
    <property type="entry name" value="Acyl_transf_3"/>
    <property type="match status" value="1"/>
</dbReference>
<feature type="transmembrane region" description="Helical" evidence="1">
    <location>
        <begin position="367"/>
        <end position="388"/>
    </location>
</feature>
<feature type="transmembrane region" description="Helical" evidence="1">
    <location>
        <begin position="397"/>
        <end position="418"/>
    </location>
</feature>
<evidence type="ECO:0000313" key="3">
    <source>
        <dbReference type="EMBL" id="KAL1502203.1"/>
    </source>
</evidence>
<feature type="transmembrane region" description="Helical" evidence="1">
    <location>
        <begin position="151"/>
        <end position="169"/>
    </location>
</feature>
<keyword evidence="1" id="KW-0472">Membrane</keyword>
<keyword evidence="1" id="KW-0812">Transmembrane</keyword>
<comment type="caution">
    <text evidence="3">The sequence shown here is derived from an EMBL/GenBank/DDBJ whole genome shotgun (WGS) entry which is preliminary data.</text>
</comment>
<dbReference type="InterPro" id="IPR052728">
    <property type="entry name" value="O2_lipid_transport_reg"/>
</dbReference>
<feature type="transmembrane region" description="Helical" evidence="1">
    <location>
        <begin position="7"/>
        <end position="24"/>
    </location>
</feature>
<feature type="transmembrane region" description="Helical" evidence="1">
    <location>
        <begin position="587"/>
        <end position="605"/>
    </location>
</feature>
<feature type="transmembrane region" description="Helical" evidence="1">
    <location>
        <begin position="220"/>
        <end position="241"/>
    </location>
</feature>
<organism evidence="3 4">
    <name type="scientific">Hypothenemus hampei</name>
    <name type="common">Coffee berry borer</name>
    <dbReference type="NCBI Taxonomy" id="57062"/>
    <lineage>
        <taxon>Eukaryota</taxon>
        <taxon>Metazoa</taxon>
        <taxon>Ecdysozoa</taxon>
        <taxon>Arthropoda</taxon>
        <taxon>Hexapoda</taxon>
        <taxon>Insecta</taxon>
        <taxon>Pterygota</taxon>
        <taxon>Neoptera</taxon>
        <taxon>Endopterygota</taxon>
        <taxon>Coleoptera</taxon>
        <taxon>Polyphaga</taxon>
        <taxon>Cucujiformia</taxon>
        <taxon>Curculionidae</taxon>
        <taxon>Scolytinae</taxon>
        <taxon>Hypothenemus</taxon>
    </lineage>
</organism>
<reference evidence="3 4" key="1">
    <citation type="submission" date="2024-05" db="EMBL/GenBank/DDBJ databases">
        <title>Genetic variation in Jamaican populations of the coffee berry borer (Hypothenemus hampei).</title>
        <authorList>
            <person name="Errbii M."/>
            <person name="Myrie A."/>
        </authorList>
    </citation>
    <scope>NUCLEOTIDE SEQUENCE [LARGE SCALE GENOMIC DNA]</scope>
    <source>
        <strain evidence="3">JA-Hopewell-2020-01-JO</strain>
        <tissue evidence="3">Whole body</tissue>
    </source>
</reference>
<dbReference type="AlphaFoldDB" id="A0ABD1ETS1"/>
<accession>A0ABD1ETS1</accession>
<dbReference type="InterPro" id="IPR002656">
    <property type="entry name" value="Acyl_transf_3_dom"/>
</dbReference>
<feature type="transmembrane region" description="Helical" evidence="1">
    <location>
        <begin position="506"/>
        <end position="527"/>
    </location>
</feature>
<feature type="transmembrane region" description="Helical" evidence="1">
    <location>
        <begin position="261"/>
        <end position="282"/>
    </location>
</feature>
<proteinExistence type="predicted"/>
<gene>
    <name evidence="3" type="ORF">ABEB36_007379</name>
</gene>
<dbReference type="EMBL" id="JBDJPC010000005">
    <property type="protein sequence ID" value="KAL1502203.1"/>
    <property type="molecule type" value="Genomic_DNA"/>
</dbReference>
<evidence type="ECO:0000313" key="4">
    <source>
        <dbReference type="Proteomes" id="UP001566132"/>
    </source>
</evidence>
<keyword evidence="4" id="KW-1185">Reference proteome</keyword>
<dbReference type="Proteomes" id="UP001566132">
    <property type="component" value="Unassembled WGS sequence"/>
</dbReference>
<feature type="transmembrane region" description="Helical" evidence="1">
    <location>
        <begin position="479"/>
        <end position="500"/>
    </location>
</feature>
<evidence type="ECO:0000259" key="2">
    <source>
        <dbReference type="Pfam" id="PF01757"/>
    </source>
</evidence>
<dbReference type="PANTHER" id="PTHR11161:SF72">
    <property type="entry name" value="FI21449P1"/>
    <property type="match status" value="1"/>
</dbReference>